<evidence type="ECO:0000313" key="2">
    <source>
        <dbReference type="Proteomes" id="UP000789901"/>
    </source>
</evidence>
<organism evidence="1 2">
    <name type="scientific">Gigaspora margarita</name>
    <dbReference type="NCBI Taxonomy" id="4874"/>
    <lineage>
        <taxon>Eukaryota</taxon>
        <taxon>Fungi</taxon>
        <taxon>Fungi incertae sedis</taxon>
        <taxon>Mucoromycota</taxon>
        <taxon>Glomeromycotina</taxon>
        <taxon>Glomeromycetes</taxon>
        <taxon>Diversisporales</taxon>
        <taxon>Gigasporaceae</taxon>
        <taxon>Gigaspora</taxon>
    </lineage>
</organism>
<comment type="caution">
    <text evidence="1">The sequence shown here is derived from an EMBL/GenBank/DDBJ whole genome shotgun (WGS) entry which is preliminary data.</text>
</comment>
<keyword evidence="2" id="KW-1185">Reference proteome</keyword>
<gene>
    <name evidence="1" type="ORF">GMARGA_LOCUS33796</name>
</gene>
<dbReference type="EMBL" id="CAJVQB010057257">
    <property type="protein sequence ID" value="CAG8838085.1"/>
    <property type="molecule type" value="Genomic_DNA"/>
</dbReference>
<reference evidence="1 2" key="1">
    <citation type="submission" date="2021-06" db="EMBL/GenBank/DDBJ databases">
        <authorList>
            <person name="Kallberg Y."/>
            <person name="Tangrot J."/>
            <person name="Rosling A."/>
        </authorList>
    </citation>
    <scope>NUCLEOTIDE SEQUENCE [LARGE SCALE GENOMIC DNA]</scope>
    <source>
        <strain evidence="1 2">120-4 pot B 10/14</strain>
    </source>
</reference>
<sequence length="306" mass="35983">PQLLSLGEIIDNLHYGPFCSNCFVYENDSQSQVYSSISMALSTMYQKSFLCKTHISEPTALEFDNNKIICQLLLDIKFIPFYIQFKNISILIANLEAFENIDFAYAEPNYLATFTKKIEDIQQLIVQNINNKNKCTSPIEAWQQMTFLQNYNRLSLFGLEDSKVQQLLQQTLNKKDTQLKCNIMDWDNFEIIKKLFEKHLCQIFTTEINWYQFFTSWKAQKSTIIELISYLLQLYLNEHSFTEHEYVFSDQCYEVLAIPILHHSLKTNHNFSNSLDKNKKGFNGKRRVLSIIAKDFSPKELHKNLK</sequence>
<feature type="non-terminal residue" evidence="1">
    <location>
        <position position="1"/>
    </location>
</feature>
<proteinExistence type="predicted"/>
<feature type="non-terminal residue" evidence="1">
    <location>
        <position position="306"/>
    </location>
</feature>
<accession>A0ABN7WQU1</accession>
<protein>
    <submittedName>
        <fullName evidence="1">15765_t:CDS:1</fullName>
    </submittedName>
</protein>
<name>A0ABN7WQU1_GIGMA</name>
<evidence type="ECO:0000313" key="1">
    <source>
        <dbReference type="EMBL" id="CAG8838085.1"/>
    </source>
</evidence>
<dbReference type="Proteomes" id="UP000789901">
    <property type="component" value="Unassembled WGS sequence"/>
</dbReference>